<organism evidence="3 5">
    <name type="scientific">Eggerthella sinensis</name>
    <dbReference type="NCBI Taxonomy" id="242230"/>
    <lineage>
        <taxon>Bacteria</taxon>
        <taxon>Bacillati</taxon>
        <taxon>Actinomycetota</taxon>
        <taxon>Coriobacteriia</taxon>
        <taxon>Eggerthellales</taxon>
        <taxon>Eggerthellaceae</taxon>
        <taxon>Eggerthella</taxon>
    </lineage>
</organism>
<comment type="caution">
    <text evidence="3">The sequence shown here is derived from an EMBL/GenBank/DDBJ whole genome shotgun (WGS) entry which is preliminary data.</text>
</comment>
<dbReference type="OrthoDB" id="3173428at2"/>
<evidence type="ECO:0000313" key="5">
    <source>
        <dbReference type="Proteomes" id="UP000270112"/>
    </source>
</evidence>
<dbReference type="InterPro" id="IPR011059">
    <property type="entry name" value="Metal-dep_hydrolase_composite"/>
</dbReference>
<dbReference type="Pfam" id="PF07969">
    <property type="entry name" value="Amidohydro_3"/>
    <property type="match status" value="1"/>
</dbReference>
<dbReference type="EMBL" id="PPTT01000015">
    <property type="protein sequence ID" value="RDB68495.1"/>
    <property type="molecule type" value="Genomic_DNA"/>
</dbReference>
<dbReference type="InterPro" id="IPR013108">
    <property type="entry name" value="Amidohydro_3"/>
</dbReference>
<dbReference type="EMBL" id="QICC01000033">
    <property type="protein sequence ID" value="RNM41542.1"/>
    <property type="molecule type" value="Genomic_DNA"/>
</dbReference>
<dbReference type="SUPFAM" id="SSF51556">
    <property type="entry name" value="Metallo-dependent hydrolases"/>
    <property type="match status" value="1"/>
</dbReference>
<sequence length="522" mass="56361">MKTIFHNATFHTMESEDDVRTSLTVEDGVIAGFDETPVACPSAQTVDLGGLHVFPAFIDAHLHLLDTIALSSMGEAVCEIVHGRVEPHDLAGAERKIRALATDAKPGSLLICSNFIAAAMDEGRLPTRFELDAWARGAQVWVINIDGHSGSCSSSLLEALGLEDIAPDGVFSGPAHDANLGAFTDHLASSITPKALARGIAHVCNECAAFGIGTVCALEGTDDSERDRMAELTALIAQRLPLDVRLFPQYMDEKKLEAVRGRMGAARVGGCMKWELDGSVGSRTAAFASPYLDGTQGALYFDDAELRRTVEGFAARGFMVSAHAIGEAAIDQLVDIYDGVPGRHRIDHCEFPSDHAIERICATKPFVTVQPGYAWIDQRFLHGYERYLSADQIARQVPLARLAAAGVPLCGSSDSPVQSVDPFLQMRGMREFSVPEQSLSAYQALETYTVNGGAMLGERKGLLREGWEASFFTCEQNLLTCAPSDLEGLRAAGTWLHGKRYRPLPEGLGAFARLLATRARKV</sequence>
<reference evidence="3" key="3">
    <citation type="journal article" date="2019" name="Microbiol. Resour. Announc.">
        <title>Draft Genome Sequences of Type Strains of Gordonibacter faecihominis, Paraeggerthella hongkongensis, Parvibacter caecicola,Slackia equolifaciens, Slackia faecicanis, and Slackia isoflavoniconvertens.</title>
        <authorList>
            <person name="Danylec N."/>
            <person name="Stoll D.A."/>
            <person name="Dotsch A."/>
            <person name="Huch M."/>
        </authorList>
    </citation>
    <scope>NUCLEOTIDE SEQUENCE</scope>
    <source>
        <strain evidence="3">DSM 16107</strain>
    </source>
</reference>
<proteinExistence type="predicted"/>
<feature type="domain" description="Amidohydrolase 3" evidence="1">
    <location>
        <begin position="44"/>
        <end position="499"/>
    </location>
</feature>
<dbReference type="Gene3D" id="3.20.20.140">
    <property type="entry name" value="Metal-dependent hydrolases"/>
    <property type="match status" value="1"/>
</dbReference>
<keyword evidence="4" id="KW-1185">Reference proteome</keyword>
<reference evidence="2 4" key="1">
    <citation type="journal article" date="2018" name="Elife">
        <title>Discovery and characterization of a prevalent human gut bacterial enzyme sufficient for the inactivation of a family of plant toxins.</title>
        <authorList>
            <person name="Koppel N."/>
            <person name="Bisanz J.E."/>
            <person name="Pandelia M.E."/>
            <person name="Turnbaugh P.J."/>
            <person name="Balskus E.P."/>
        </authorList>
    </citation>
    <scope>NUCLEOTIDE SEQUENCE [LARGE SCALE GENOMIC DNA]</scope>
    <source>
        <strain evidence="2 4">DSM 16107</strain>
    </source>
</reference>
<dbReference type="Proteomes" id="UP000253817">
    <property type="component" value="Unassembled WGS sequence"/>
</dbReference>
<dbReference type="SUPFAM" id="SSF51338">
    <property type="entry name" value="Composite domain of metallo-dependent hydrolases"/>
    <property type="match status" value="1"/>
</dbReference>
<reference evidence="5" key="2">
    <citation type="submission" date="2018-05" db="EMBL/GenBank/DDBJ databases">
        <title>Genome Sequencing of selected type strains of the family Eggerthellaceae.</title>
        <authorList>
            <person name="Danylec N."/>
            <person name="Stoll D.A."/>
            <person name="Doetsch A."/>
            <person name="Huch M."/>
        </authorList>
    </citation>
    <scope>NUCLEOTIDE SEQUENCE [LARGE SCALE GENOMIC DNA]</scope>
    <source>
        <strain evidence="5">DSM 16107</strain>
    </source>
</reference>
<dbReference type="Proteomes" id="UP000270112">
    <property type="component" value="Unassembled WGS sequence"/>
</dbReference>
<dbReference type="RefSeq" id="WP_114546513.1">
    <property type="nucleotide sequence ID" value="NZ_PPTT01000015.1"/>
</dbReference>
<evidence type="ECO:0000313" key="3">
    <source>
        <dbReference type="EMBL" id="RNM41542.1"/>
    </source>
</evidence>
<dbReference type="AlphaFoldDB" id="A0A3N0IYY0"/>
<evidence type="ECO:0000259" key="1">
    <source>
        <dbReference type="Pfam" id="PF07969"/>
    </source>
</evidence>
<dbReference type="PANTHER" id="PTHR22642:SF2">
    <property type="entry name" value="PROTEIN LONG AFTER FAR-RED 3"/>
    <property type="match status" value="1"/>
</dbReference>
<dbReference type="InterPro" id="IPR032466">
    <property type="entry name" value="Metal_Hydrolase"/>
</dbReference>
<dbReference type="Gene3D" id="2.30.40.10">
    <property type="entry name" value="Urease, subunit C, domain 1"/>
    <property type="match status" value="1"/>
</dbReference>
<dbReference type="GO" id="GO:0016810">
    <property type="term" value="F:hydrolase activity, acting on carbon-nitrogen (but not peptide) bonds"/>
    <property type="evidence" value="ECO:0007669"/>
    <property type="project" value="InterPro"/>
</dbReference>
<evidence type="ECO:0000313" key="2">
    <source>
        <dbReference type="EMBL" id="RDB68495.1"/>
    </source>
</evidence>
<dbReference type="Gene3D" id="3.10.310.70">
    <property type="match status" value="1"/>
</dbReference>
<gene>
    <name evidence="2" type="ORF">C1876_09620</name>
    <name evidence="3" type="ORF">DMP09_09025</name>
</gene>
<name>A0A3N0IYY0_9ACTN</name>
<protein>
    <recommendedName>
        <fullName evidence="1">Amidohydrolase 3 domain-containing protein</fullName>
    </recommendedName>
</protein>
<evidence type="ECO:0000313" key="4">
    <source>
        <dbReference type="Proteomes" id="UP000253817"/>
    </source>
</evidence>
<dbReference type="PANTHER" id="PTHR22642">
    <property type="entry name" value="IMIDAZOLONEPROPIONASE"/>
    <property type="match status" value="1"/>
</dbReference>
<accession>A0A3N0IYY0</accession>